<dbReference type="AlphaFoldDB" id="A0A0F4YEQ7"/>
<dbReference type="RefSeq" id="XP_013323058.1">
    <property type="nucleotide sequence ID" value="XM_013467604.1"/>
</dbReference>
<dbReference type="GeneID" id="25321876"/>
<accession>A0A0F4YEQ7</accession>
<feature type="non-terminal residue" evidence="2">
    <location>
        <position position="1"/>
    </location>
</feature>
<reference evidence="2 3" key="1">
    <citation type="submission" date="2015-04" db="EMBL/GenBank/DDBJ databases">
        <authorList>
            <person name="Heijne W.H."/>
            <person name="Fedorova N.D."/>
            <person name="Nierman W.C."/>
            <person name="Vollebregt A.W."/>
            <person name="Zhao Z."/>
            <person name="Wu L."/>
            <person name="Kumar M."/>
            <person name="Stam H."/>
            <person name="van den Berg M.A."/>
            <person name="Pel H.J."/>
        </authorList>
    </citation>
    <scope>NUCLEOTIDE SEQUENCE [LARGE SCALE GENOMIC DNA]</scope>
    <source>
        <strain evidence="2 3">CBS 393.64</strain>
    </source>
</reference>
<sequence>GTYFSDSIQLSHNRSARLLPIIVCQIMLMLVLVRERMPPSLCVSTEIDFILRSTQGRFYRYSSWVPPFCFDHLGVTKPRREFMIHRRHSSPAGYFKETLYCRHVELVLFKP</sequence>
<gene>
    <name evidence="2" type="ORF">T310_9965</name>
</gene>
<organism evidence="2 3">
    <name type="scientific">Rasamsonia emersonii (strain ATCC 16479 / CBS 393.64 / IMI 116815)</name>
    <dbReference type="NCBI Taxonomy" id="1408163"/>
    <lineage>
        <taxon>Eukaryota</taxon>
        <taxon>Fungi</taxon>
        <taxon>Dikarya</taxon>
        <taxon>Ascomycota</taxon>
        <taxon>Pezizomycotina</taxon>
        <taxon>Eurotiomycetes</taxon>
        <taxon>Eurotiomycetidae</taxon>
        <taxon>Eurotiales</taxon>
        <taxon>Trichocomaceae</taxon>
        <taxon>Rasamsonia</taxon>
    </lineage>
</organism>
<dbReference type="Proteomes" id="UP000053958">
    <property type="component" value="Unassembled WGS sequence"/>
</dbReference>
<keyword evidence="1" id="KW-0472">Membrane</keyword>
<comment type="caution">
    <text evidence="2">The sequence shown here is derived from an EMBL/GenBank/DDBJ whole genome shotgun (WGS) entry which is preliminary data.</text>
</comment>
<evidence type="ECO:0000313" key="2">
    <source>
        <dbReference type="EMBL" id="KKA16446.1"/>
    </source>
</evidence>
<protein>
    <submittedName>
        <fullName evidence="2">Uncharacterized protein</fullName>
    </submittedName>
</protein>
<keyword evidence="1" id="KW-1133">Transmembrane helix</keyword>
<evidence type="ECO:0000313" key="3">
    <source>
        <dbReference type="Proteomes" id="UP000053958"/>
    </source>
</evidence>
<feature type="transmembrane region" description="Helical" evidence="1">
    <location>
        <begin position="15"/>
        <end position="33"/>
    </location>
</feature>
<keyword evidence="3" id="KW-1185">Reference proteome</keyword>
<evidence type="ECO:0000256" key="1">
    <source>
        <dbReference type="SAM" id="Phobius"/>
    </source>
</evidence>
<name>A0A0F4YEQ7_RASE3</name>
<keyword evidence="1" id="KW-0812">Transmembrane</keyword>
<proteinExistence type="predicted"/>
<dbReference type="EMBL" id="LASV01000771">
    <property type="protein sequence ID" value="KKA16446.1"/>
    <property type="molecule type" value="Genomic_DNA"/>
</dbReference>